<gene>
    <name evidence="2" type="ORF">P691DRAFT_791923</name>
</gene>
<keyword evidence="3" id="KW-1185">Reference proteome</keyword>
<accession>A0A9P5X0Q0</accession>
<sequence length="144" mass="15378">MPPRFGRNGDWSSDCNDEHNDKRDGWFAGGARSGISIQNPNCGDAPGESLVTDLLQRASEGSRPPQEHEPASGFRVFPGGGYALGGDGVPSVNIQSSVLSVRPGQPVELRIDSRQQEPYRSSVGVQGYHGTGQRLGPPVPDPVW</sequence>
<protein>
    <submittedName>
        <fullName evidence="2">Uncharacterized protein</fullName>
    </submittedName>
</protein>
<evidence type="ECO:0000313" key="2">
    <source>
        <dbReference type="EMBL" id="KAF9441185.1"/>
    </source>
</evidence>
<reference evidence="2" key="1">
    <citation type="submission" date="2020-11" db="EMBL/GenBank/DDBJ databases">
        <authorList>
            <consortium name="DOE Joint Genome Institute"/>
            <person name="Ahrendt S."/>
            <person name="Riley R."/>
            <person name="Andreopoulos W."/>
            <person name="Labutti K."/>
            <person name="Pangilinan J."/>
            <person name="Ruiz-Duenas F.J."/>
            <person name="Barrasa J.M."/>
            <person name="Sanchez-Garcia M."/>
            <person name="Camarero S."/>
            <person name="Miyauchi S."/>
            <person name="Serrano A."/>
            <person name="Linde D."/>
            <person name="Babiker R."/>
            <person name="Drula E."/>
            <person name="Ayuso-Fernandez I."/>
            <person name="Pacheco R."/>
            <person name="Padilla G."/>
            <person name="Ferreira P."/>
            <person name="Barriuso J."/>
            <person name="Kellner H."/>
            <person name="Castanera R."/>
            <person name="Alfaro M."/>
            <person name="Ramirez L."/>
            <person name="Pisabarro A.G."/>
            <person name="Kuo A."/>
            <person name="Tritt A."/>
            <person name="Lipzen A."/>
            <person name="He G."/>
            <person name="Yan M."/>
            <person name="Ng V."/>
            <person name="Cullen D."/>
            <person name="Martin F."/>
            <person name="Rosso M.-N."/>
            <person name="Henrissat B."/>
            <person name="Hibbett D."/>
            <person name="Martinez A.T."/>
            <person name="Grigoriev I.V."/>
        </authorList>
    </citation>
    <scope>NUCLEOTIDE SEQUENCE</scope>
    <source>
        <strain evidence="2">MF-IS2</strain>
    </source>
</reference>
<dbReference type="AlphaFoldDB" id="A0A9P5X0Q0"/>
<proteinExistence type="predicted"/>
<evidence type="ECO:0000313" key="3">
    <source>
        <dbReference type="Proteomes" id="UP000807342"/>
    </source>
</evidence>
<organism evidence="2 3">
    <name type="scientific">Macrolepiota fuliginosa MF-IS2</name>
    <dbReference type="NCBI Taxonomy" id="1400762"/>
    <lineage>
        <taxon>Eukaryota</taxon>
        <taxon>Fungi</taxon>
        <taxon>Dikarya</taxon>
        <taxon>Basidiomycota</taxon>
        <taxon>Agaricomycotina</taxon>
        <taxon>Agaricomycetes</taxon>
        <taxon>Agaricomycetidae</taxon>
        <taxon>Agaricales</taxon>
        <taxon>Agaricineae</taxon>
        <taxon>Agaricaceae</taxon>
        <taxon>Macrolepiota</taxon>
    </lineage>
</organism>
<dbReference type="EMBL" id="MU152022">
    <property type="protein sequence ID" value="KAF9441185.1"/>
    <property type="molecule type" value="Genomic_DNA"/>
</dbReference>
<feature type="region of interest" description="Disordered" evidence="1">
    <location>
        <begin position="1"/>
        <end position="48"/>
    </location>
</feature>
<comment type="caution">
    <text evidence="2">The sequence shown here is derived from an EMBL/GenBank/DDBJ whole genome shotgun (WGS) entry which is preliminary data.</text>
</comment>
<feature type="region of interest" description="Disordered" evidence="1">
    <location>
        <begin position="99"/>
        <end position="144"/>
    </location>
</feature>
<feature type="compositionally biased region" description="Basic and acidic residues" evidence="1">
    <location>
        <begin position="16"/>
        <end position="25"/>
    </location>
</feature>
<feature type="region of interest" description="Disordered" evidence="1">
    <location>
        <begin position="57"/>
        <end position="76"/>
    </location>
</feature>
<dbReference type="OrthoDB" id="25887at2759"/>
<evidence type="ECO:0000256" key="1">
    <source>
        <dbReference type="SAM" id="MobiDB-lite"/>
    </source>
</evidence>
<name>A0A9P5X0Q0_9AGAR</name>
<dbReference type="Proteomes" id="UP000807342">
    <property type="component" value="Unassembled WGS sequence"/>
</dbReference>